<evidence type="ECO:0000256" key="1">
    <source>
        <dbReference type="SAM" id="MobiDB-lite"/>
    </source>
</evidence>
<dbReference type="Proteomes" id="UP000011668">
    <property type="component" value="Unassembled WGS sequence"/>
</dbReference>
<proteinExistence type="predicted"/>
<dbReference type="EMBL" id="AFRT01000131">
    <property type="protein sequence ID" value="ELU45218.1"/>
    <property type="molecule type" value="Genomic_DNA"/>
</dbReference>
<sequence>MLSSELVTDSADSVEDKIGEESELLSDESSVVVIPGGATTVARLLSGVWSPAEPGFIHLTLPALKITSVLPNALSSSMCIAAPPMCIKRF</sequence>
<dbReference type="AlphaFoldDB" id="L8X813"/>
<keyword evidence="3" id="KW-1185">Reference proteome</keyword>
<organism evidence="2 3">
    <name type="scientific">Thanatephorus cucumeris (strain AG1-IA)</name>
    <name type="common">Rice sheath blight fungus</name>
    <name type="synonym">Rhizoctonia solani</name>
    <dbReference type="NCBI Taxonomy" id="983506"/>
    <lineage>
        <taxon>Eukaryota</taxon>
        <taxon>Fungi</taxon>
        <taxon>Dikarya</taxon>
        <taxon>Basidiomycota</taxon>
        <taxon>Agaricomycotina</taxon>
        <taxon>Agaricomycetes</taxon>
        <taxon>Cantharellales</taxon>
        <taxon>Ceratobasidiaceae</taxon>
        <taxon>Rhizoctonia</taxon>
        <taxon>Rhizoctonia solani AG-1</taxon>
    </lineage>
</organism>
<feature type="compositionally biased region" description="Polar residues" evidence="1">
    <location>
        <begin position="1"/>
        <end position="11"/>
    </location>
</feature>
<feature type="region of interest" description="Disordered" evidence="1">
    <location>
        <begin position="1"/>
        <end position="22"/>
    </location>
</feature>
<reference evidence="2 3" key="1">
    <citation type="journal article" date="2013" name="Nat. Commun.">
        <title>The evolution and pathogenic mechanisms of the rice sheath blight pathogen.</title>
        <authorList>
            <person name="Zheng A."/>
            <person name="Lin R."/>
            <person name="Xu L."/>
            <person name="Qin P."/>
            <person name="Tang C."/>
            <person name="Ai P."/>
            <person name="Zhang D."/>
            <person name="Liu Y."/>
            <person name="Sun Z."/>
            <person name="Feng H."/>
            <person name="Wang Y."/>
            <person name="Chen Y."/>
            <person name="Liang X."/>
            <person name="Fu R."/>
            <person name="Li Q."/>
            <person name="Zhang J."/>
            <person name="Yu X."/>
            <person name="Xie Z."/>
            <person name="Ding L."/>
            <person name="Guan P."/>
            <person name="Tang J."/>
            <person name="Liang Y."/>
            <person name="Wang S."/>
            <person name="Deng Q."/>
            <person name="Li S."/>
            <person name="Zhu J."/>
            <person name="Wang L."/>
            <person name="Liu H."/>
            <person name="Li P."/>
        </authorList>
    </citation>
    <scope>NUCLEOTIDE SEQUENCE [LARGE SCALE GENOMIC DNA]</scope>
    <source>
        <strain evidence="3">AG-1 IA</strain>
    </source>
</reference>
<dbReference type="HOGENOM" id="CLU_2442369_0_0_1"/>
<accession>L8X813</accession>
<comment type="caution">
    <text evidence="2">The sequence shown here is derived from an EMBL/GenBank/DDBJ whole genome shotgun (WGS) entry which is preliminary data.</text>
</comment>
<evidence type="ECO:0000313" key="2">
    <source>
        <dbReference type="EMBL" id="ELU45218.1"/>
    </source>
</evidence>
<name>L8X813_THACA</name>
<protein>
    <submittedName>
        <fullName evidence="2">Uncharacterized protein</fullName>
    </submittedName>
</protein>
<evidence type="ECO:0000313" key="3">
    <source>
        <dbReference type="Proteomes" id="UP000011668"/>
    </source>
</evidence>
<gene>
    <name evidence="2" type="ORF">AG1IA_00752</name>
</gene>